<dbReference type="EMBL" id="JXRA01000028">
    <property type="protein sequence ID" value="KIO77859.1"/>
    <property type="molecule type" value="Genomic_DNA"/>
</dbReference>
<keyword evidence="2" id="KW-1185">Reference proteome</keyword>
<dbReference type="RefSeq" id="WP_041880043.1">
    <property type="nucleotide sequence ID" value="NZ_JXRA01000028.1"/>
</dbReference>
<dbReference type="SUPFAM" id="SSF49464">
    <property type="entry name" value="Carboxypeptidase regulatory domain-like"/>
    <property type="match status" value="1"/>
</dbReference>
<gene>
    <name evidence="1" type="ORF">TH53_06900</name>
</gene>
<dbReference type="Proteomes" id="UP000032049">
    <property type="component" value="Unassembled WGS sequence"/>
</dbReference>
<name>A0A0D0FZD3_9SPHI</name>
<dbReference type="AlphaFoldDB" id="A0A0D0FZD3"/>
<accession>A0A0D0FZD3</accession>
<comment type="caution">
    <text evidence="1">The sequence shown here is derived from an EMBL/GenBank/DDBJ whole genome shotgun (WGS) entry which is preliminary data.</text>
</comment>
<dbReference type="InterPro" id="IPR008969">
    <property type="entry name" value="CarboxyPept-like_regulatory"/>
</dbReference>
<organism evidence="1 2">
    <name type="scientific">Pedobacter lusitanus</name>
    <dbReference type="NCBI Taxonomy" id="1503925"/>
    <lineage>
        <taxon>Bacteria</taxon>
        <taxon>Pseudomonadati</taxon>
        <taxon>Bacteroidota</taxon>
        <taxon>Sphingobacteriia</taxon>
        <taxon>Sphingobacteriales</taxon>
        <taxon>Sphingobacteriaceae</taxon>
        <taxon>Pedobacter</taxon>
    </lineage>
</organism>
<reference evidence="1 2" key="1">
    <citation type="submission" date="2015-01" db="EMBL/GenBank/DDBJ databases">
        <title>Draft genome sequence of Pedobacter sp. NL19 isolated from sludge of an effluent treatment pond in an abandoned uranium mine.</title>
        <authorList>
            <person name="Santos T."/>
            <person name="Caetano T."/>
            <person name="Covas C."/>
            <person name="Cruz A."/>
            <person name="Mendo S."/>
        </authorList>
    </citation>
    <scope>NUCLEOTIDE SEQUENCE [LARGE SCALE GENOMIC DNA]</scope>
    <source>
        <strain evidence="1 2">NL19</strain>
    </source>
</reference>
<proteinExistence type="predicted"/>
<evidence type="ECO:0000313" key="1">
    <source>
        <dbReference type="EMBL" id="KIO77859.1"/>
    </source>
</evidence>
<evidence type="ECO:0000313" key="2">
    <source>
        <dbReference type="Proteomes" id="UP000032049"/>
    </source>
</evidence>
<protein>
    <submittedName>
        <fullName evidence="1">Contig28, whole genome shotgun sequence</fullName>
    </submittedName>
</protein>
<dbReference type="Gene3D" id="2.60.40.1120">
    <property type="entry name" value="Carboxypeptidase-like, regulatory domain"/>
    <property type="match status" value="1"/>
</dbReference>
<dbReference type="SUPFAM" id="SSF56935">
    <property type="entry name" value="Porins"/>
    <property type="match status" value="1"/>
</dbReference>
<dbReference type="OrthoDB" id="848221at2"/>
<dbReference type="STRING" id="1503925.TH53_06900"/>
<dbReference type="Pfam" id="PF13620">
    <property type="entry name" value="CarboxypepD_reg"/>
    <property type="match status" value="1"/>
</dbReference>
<sequence>MINSKTIRQDIKNYVALIILSFFITGNLYGQSGTTITGRVTDSLQIPLEFVTVALLSTTDSSIVKSTITNVEGNFSFNNCVNSKYTIVVSAMGFKKTYSNELIISSQSKVICNISLIPEGRLIKEVVIVGKQPVIEMKADKTIINVSSNINATGTNALEILRKSPGIRVMNEDGIQINGKNGMLLYLDGNQVNLSAKEQTELLKKYPVFKYRHN</sequence>